<dbReference type="AlphaFoldDB" id="A0A6I3X6X6"/>
<dbReference type="Proteomes" id="UP000431684">
    <property type="component" value="Unassembled WGS sequence"/>
</dbReference>
<dbReference type="OrthoDB" id="34150at2"/>
<proteinExistence type="predicted"/>
<dbReference type="Gene3D" id="1.10.10.60">
    <property type="entry name" value="Homeodomain-like"/>
    <property type="match status" value="1"/>
</dbReference>
<accession>A0A6I3X6X6</accession>
<dbReference type="RefSeq" id="WP_155712221.1">
    <property type="nucleotide sequence ID" value="NZ_BMWU01000018.1"/>
</dbReference>
<dbReference type="GO" id="GO:0003700">
    <property type="term" value="F:DNA-binding transcription factor activity"/>
    <property type="evidence" value="ECO:0007669"/>
    <property type="project" value="InterPro"/>
</dbReference>
<dbReference type="Pfam" id="PF06719">
    <property type="entry name" value="AraC_N"/>
    <property type="match status" value="1"/>
</dbReference>
<dbReference type="InterPro" id="IPR018060">
    <property type="entry name" value="HTH_AraC"/>
</dbReference>
<dbReference type="PROSITE" id="PS00041">
    <property type="entry name" value="HTH_ARAC_FAMILY_1"/>
    <property type="match status" value="1"/>
</dbReference>
<dbReference type="GO" id="GO:0043565">
    <property type="term" value="F:sequence-specific DNA binding"/>
    <property type="evidence" value="ECO:0007669"/>
    <property type="project" value="InterPro"/>
</dbReference>
<reference evidence="5 6" key="1">
    <citation type="submission" date="2019-11" db="EMBL/GenBank/DDBJ databases">
        <title>Draft Genome Sequences of Six Type Strains of the Genus Massilia.</title>
        <authorList>
            <person name="Miess H."/>
            <person name="Frediansyah A."/>
            <person name="Goeker M."/>
            <person name="Gross H."/>
        </authorList>
    </citation>
    <scope>NUCLEOTIDE SEQUENCE [LARGE SCALE GENOMIC DNA]</scope>
    <source>
        <strain evidence="5 6">DSM 17513</strain>
    </source>
</reference>
<dbReference type="InterPro" id="IPR009594">
    <property type="entry name" value="Tscrpt_reg_HTH_AraC_N"/>
</dbReference>
<evidence type="ECO:0000256" key="3">
    <source>
        <dbReference type="ARBA" id="ARBA00023163"/>
    </source>
</evidence>
<evidence type="ECO:0000256" key="1">
    <source>
        <dbReference type="ARBA" id="ARBA00023015"/>
    </source>
</evidence>
<dbReference type="SMART" id="SM00342">
    <property type="entry name" value="HTH_ARAC"/>
    <property type="match status" value="1"/>
</dbReference>
<name>A0A6I3X6X6_9BURK</name>
<protein>
    <submittedName>
        <fullName evidence="5">Helix-turn-helix domain-containing protein</fullName>
    </submittedName>
</protein>
<dbReference type="InterPro" id="IPR009057">
    <property type="entry name" value="Homeodomain-like_sf"/>
</dbReference>
<dbReference type="PANTHER" id="PTHR43436:SF1">
    <property type="entry name" value="TRANSCRIPTIONAL REGULATORY PROTEIN"/>
    <property type="match status" value="1"/>
</dbReference>
<dbReference type="SUPFAM" id="SSF46689">
    <property type="entry name" value="Homeodomain-like"/>
    <property type="match status" value="2"/>
</dbReference>
<dbReference type="PROSITE" id="PS01124">
    <property type="entry name" value="HTH_ARAC_FAMILY_2"/>
    <property type="match status" value="1"/>
</dbReference>
<dbReference type="EMBL" id="WNWM01000002">
    <property type="protein sequence ID" value="MUI11516.1"/>
    <property type="molecule type" value="Genomic_DNA"/>
</dbReference>
<feature type="domain" description="HTH araC/xylS-type" evidence="4">
    <location>
        <begin position="203"/>
        <end position="301"/>
    </location>
</feature>
<organism evidence="5 6">
    <name type="scientific">Pseudoduganella dura</name>
    <dbReference type="NCBI Taxonomy" id="321982"/>
    <lineage>
        <taxon>Bacteria</taxon>
        <taxon>Pseudomonadati</taxon>
        <taxon>Pseudomonadota</taxon>
        <taxon>Betaproteobacteria</taxon>
        <taxon>Burkholderiales</taxon>
        <taxon>Oxalobacteraceae</taxon>
        <taxon>Telluria group</taxon>
        <taxon>Pseudoduganella</taxon>
    </lineage>
</organism>
<dbReference type="PANTHER" id="PTHR43436">
    <property type="entry name" value="ARAC-FAMILY TRANSCRIPTIONAL REGULATOR"/>
    <property type="match status" value="1"/>
</dbReference>
<evidence type="ECO:0000313" key="6">
    <source>
        <dbReference type="Proteomes" id="UP000431684"/>
    </source>
</evidence>
<keyword evidence="6" id="KW-1185">Reference proteome</keyword>
<evidence type="ECO:0000259" key="4">
    <source>
        <dbReference type="PROSITE" id="PS01124"/>
    </source>
</evidence>
<evidence type="ECO:0000313" key="5">
    <source>
        <dbReference type="EMBL" id="MUI11516.1"/>
    </source>
</evidence>
<sequence length="312" mass="34705">MTVLTPLEIDGAATLLARLARVIDTHTDGPGDFATAIDGLTFFRREAPASPTICMVEPSIVLVAQGAKQLWLGGQAYLYDTSRFLITSLELPADSEVVMASAKAPCVGLTLKLDLRIVTDLISQGNYLPRRDRASGASIGIGDATPTILRPFDRLLSLLDEPEAISTLAPLIQREIHYRVLTSDQAPKLHQIASVGGQGYRIAKAIDWLKLNYALPLRVEELATHVQMSMPTFNQHFRQLTAMSPLQYQKWLRLTQARRLMLNEHLDVSRAAFKVGYESPSQFSREYNRLFGIPPKRDIAALRGMHEQSEKK</sequence>
<comment type="caution">
    <text evidence="5">The sequence shown here is derived from an EMBL/GenBank/DDBJ whole genome shotgun (WGS) entry which is preliminary data.</text>
</comment>
<gene>
    <name evidence="5" type="ORF">GJV26_03280</name>
</gene>
<dbReference type="InterPro" id="IPR018062">
    <property type="entry name" value="HTH_AraC-typ_CS"/>
</dbReference>
<keyword evidence="1" id="KW-0805">Transcription regulation</keyword>
<keyword evidence="2" id="KW-0238">DNA-binding</keyword>
<keyword evidence="3" id="KW-0804">Transcription</keyword>
<dbReference type="Pfam" id="PF12833">
    <property type="entry name" value="HTH_18"/>
    <property type="match status" value="1"/>
</dbReference>
<evidence type="ECO:0000256" key="2">
    <source>
        <dbReference type="ARBA" id="ARBA00023125"/>
    </source>
</evidence>